<keyword evidence="2" id="KW-0812">Transmembrane</keyword>
<evidence type="ECO:0000256" key="2">
    <source>
        <dbReference type="SAM" id="Phobius"/>
    </source>
</evidence>
<dbReference type="AlphaFoldDB" id="A0A9J6CVB9"/>
<feature type="transmembrane region" description="Helical" evidence="2">
    <location>
        <begin position="154"/>
        <end position="177"/>
    </location>
</feature>
<evidence type="ECO:0000256" key="1">
    <source>
        <dbReference type="SAM" id="MobiDB-lite"/>
    </source>
</evidence>
<sequence length="331" mass="35706">MAGPKGAAVEQKQLARPKDAHNSSVYVTAPAHQPYITRGNVPMAGRRTSNPKLLPVVGQDHEHAKRDDLLRLAQEPRGAVLTKQGVQSLPSGPHPPPLHKTSQHSGRSAPVPAEIDANVPRPTSDRRGNGPPSQRLAAGVNKELSGREEMAEGAVVFVFVYMCVVVFAMAALLIYLYRSLTTGQPGVGMSTDETSTLSASKQLVVAEERELGRGTTWTVRRPVGNRRSTAPSREPKARGQGGTQSVDSASTVIRTNYSEEGNVSRTSLEEDDEPGRATATVVTPDDDRRSLELVVLAVPSHDERPSNWVYGNQELKGGGNLVRRGQRRRVG</sequence>
<reference evidence="3" key="1">
    <citation type="journal article" date="2020" name="Cell">
        <title>Large-Scale Comparative Analyses of Tick Genomes Elucidate Their Genetic Diversity and Vector Capacities.</title>
        <authorList>
            <consortium name="Tick Genome and Microbiome Consortium (TIGMIC)"/>
            <person name="Jia N."/>
            <person name="Wang J."/>
            <person name="Shi W."/>
            <person name="Du L."/>
            <person name="Sun Y."/>
            <person name="Zhan W."/>
            <person name="Jiang J.F."/>
            <person name="Wang Q."/>
            <person name="Zhang B."/>
            <person name="Ji P."/>
            <person name="Bell-Sakyi L."/>
            <person name="Cui X.M."/>
            <person name="Yuan T.T."/>
            <person name="Jiang B.G."/>
            <person name="Yang W.F."/>
            <person name="Lam T.T."/>
            <person name="Chang Q.C."/>
            <person name="Ding S.J."/>
            <person name="Wang X.J."/>
            <person name="Zhu J.G."/>
            <person name="Ruan X.D."/>
            <person name="Zhao L."/>
            <person name="Wei J.T."/>
            <person name="Ye R.Z."/>
            <person name="Que T.C."/>
            <person name="Du C.H."/>
            <person name="Zhou Y.H."/>
            <person name="Cheng J.X."/>
            <person name="Dai P.F."/>
            <person name="Guo W.B."/>
            <person name="Han X.H."/>
            <person name="Huang E.J."/>
            <person name="Li L.F."/>
            <person name="Wei W."/>
            <person name="Gao Y.C."/>
            <person name="Liu J.Z."/>
            <person name="Shao H.Z."/>
            <person name="Wang X."/>
            <person name="Wang C.C."/>
            <person name="Yang T.C."/>
            <person name="Huo Q.B."/>
            <person name="Li W."/>
            <person name="Chen H.Y."/>
            <person name="Chen S.E."/>
            <person name="Zhou L.G."/>
            <person name="Ni X.B."/>
            <person name="Tian J.H."/>
            <person name="Sheng Y."/>
            <person name="Liu T."/>
            <person name="Pan Y.S."/>
            <person name="Xia L.Y."/>
            <person name="Li J."/>
            <person name="Zhao F."/>
            <person name="Cao W.C."/>
        </authorList>
    </citation>
    <scope>NUCLEOTIDE SEQUENCE</scope>
    <source>
        <strain evidence="3">Rmic-2018</strain>
    </source>
</reference>
<dbReference type="Proteomes" id="UP000821866">
    <property type="component" value="Unassembled WGS sequence"/>
</dbReference>
<organism evidence="3 4">
    <name type="scientific">Rhipicephalus microplus</name>
    <name type="common">Cattle tick</name>
    <name type="synonym">Boophilus microplus</name>
    <dbReference type="NCBI Taxonomy" id="6941"/>
    <lineage>
        <taxon>Eukaryota</taxon>
        <taxon>Metazoa</taxon>
        <taxon>Ecdysozoa</taxon>
        <taxon>Arthropoda</taxon>
        <taxon>Chelicerata</taxon>
        <taxon>Arachnida</taxon>
        <taxon>Acari</taxon>
        <taxon>Parasitiformes</taxon>
        <taxon>Ixodida</taxon>
        <taxon>Ixodoidea</taxon>
        <taxon>Ixodidae</taxon>
        <taxon>Rhipicephalinae</taxon>
        <taxon>Rhipicephalus</taxon>
        <taxon>Boophilus</taxon>
    </lineage>
</organism>
<feature type="region of interest" description="Disordered" evidence="1">
    <location>
        <begin position="1"/>
        <end position="63"/>
    </location>
</feature>
<accession>A0A9J6CVB9</accession>
<gene>
    <name evidence="3" type="ORF">HPB51_029181</name>
</gene>
<name>A0A9J6CVB9_RHIMP</name>
<evidence type="ECO:0000313" key="3">
    <source>
        <dbReference type="EMBL" id="KAH7934441.1"/>
    </source>
</evidence>
<feature type="region of interest" description="Disordered" evidence="1">
    <location>
        <begin position="219"/>
        <end position="279"/>
    </location>
</feature>
<evidence type="ECO:0000313" key="4">
    <source>
        <dbReference type="Proteomes" id="UP000821866"/>
    </source>
</evidence>
<keyword evidence="4" id="KW-1185">Reference proteome</keyword>
<dbReference type="EMBL" id="JABSTU010006468">
    <property type="protein sequence ID" value="KAH7934441.1"/>
    <property type="molecule type" value="Genomic_DNA"/>
</dbReference>
<protein>
    <submittedName>
        <fullName evidence="3">Uncharacterized protein</fullName>
    </submittedName>
</protein>
<keyword evidence="2" id="KW-0472">Membrane</keyword>
<reference evidence="3" key="2">
    <citation type="submission" date="2021-09" db="EMBL/GenBank/DDBJ databases">
        <authorList>
            <person name="Jia N."/>
            <person name="Wang J."/>
            <person name="Shi W."/>
            <person name="Du L."/>
            <person name="Sun Y."/>
            <person name="Zhan W."/>
            <person name="Jiang J."/>
            <person name="Wang Q."/>
            <person name="Zhang B."/>
            <person name="Ji P."/>
            <person name="Sakyi L.B."/>
            <person name="Cui X."/>
            <person name="Yuan T."/>
            <person name="Jiang B."/>
            <person name="Yang W."/>
            <person name="Lam T.T.-Y."/>
            <person name="Chang Q."/>
            <person name="Ding S."/>
            <person name="Wang X."/>
            <person name="Zhu J."/>
            <person name="Ruan X."/>
            <person name="Zhao L."/>
            <person name="Wei J."/>
            <person name="Que T."/>
            <person name="Du C."/>
            <person name="Cheng J."/>
            <person name="Dai P."/>
            <person name="Han X."/>
            <person name="Huang E."/>
            <person name="Gao Y."/>
            <person name="Liu J."/>
            <person name="Shao H."/>
            <person name="Ye R."/>
            <person name="Li L."/>
            <person name="Wei W."/>
            <person name="Wang X."/>
            <person name="Wang C."/>
            <person name="Huo Q."/>
            <person name="Li W."/>
            <person name="Guo W."/>
            <person name="Chen H."/>
            <person name="Chen S."/>
            <person name="Zhou L."/>
            <person name="Zhou L."/>
            <person name="Ni X."/>
            <person name="Tian J."/>
            <person name="Zhou Y."/>
            <person name="Sheng Y."/>
            <person name="Liu T."/>
            <person name="Pan Y."/>
            <person name="Xia L."/>
            <person name="Li J."/>
            <person name="Zhao F."/>
            <person name="Cao W."/>
        </authorList>
    </citation>
    <scope>NUCLEOTIDE SEQUENCE</scope>
    <source>
        <strain evidence="3">Rmic-2018</strain>
        <tissue evidence="3">Larvae</tissue>
    </source>
</reference>
<keyword evidence="2" id="KW-1133">Transmembrane helix</keyword>
<feature type="region of interest" description="Disordered" evidence="1">
    <location>
        <begin position="84"/>
        <end position="138"/>
    </location>
</feature>
<proteinExistence type="predicted"/>
<feature type="compositionally biased region" description="Polar residues" evidence="1">
    <location>
        <begin position="243"/>
        <end position="266"/>
    </location>
</feature>
<comment type="caution">
    <text evidence="3">The sequence shown here is derived from an EMBL/GenBank/DDBJ whole genome shotgun (WGS) entry which is preliminary data.</text>
</comment>